<evidence type="ECO:0000313" key="3">
    <source>
        <dbReference type="Proteomes" id="UP000177457"/>
    </source>
</evidence>
<dbReference type="EMBL" id="MFQE01000003">
    <property type="protein sequence ID" value="OGH74053.1"/>
    <property type="molecule type" value="Genomic_DNA"/>
</dbReference>
<dbReference type="AlphaFoldDB" id="A0A1F6MRK2"/>
<evidence type="ECO:0000256" key="1">
    <source>
        <dbReference type="SAM" id="Phobius"/>
    </source>
</evidence>
<organism evidence="2 3">
    <name type="scientific">Candidatus Magasanikbacteria bacterium RIFCSPHIGHO2_02_FULL_51_14</name>
    <dbReference type="NCBI Taxonomy" id="1798683"/>
    <lineage>
        <taxon>Bacteria</taxon>
        <taxon>Candidatus Magasanikiibacteriota</taxon>
    </lineage>
</organism>
<proteinExistence type="predicted"/>
<feature type="transmembrane region" description="Helical" evidence="1">
    <location>
        <begin position="31"/>
        <end position="48"/>
    </location>
</feature>
<reference evidence="2 3" key="1">
    <citation type="journal article" date="2016" name="Nat. Commun.">
        <title>Thousands of microbial genomes shed light on interconnected biogeochemical processes in an aquifer system.</title>
        <authorList>
            <person name="Anantharaman K."/>
            <person name="Brown C.T."/>
            <person name="Hug L.A."/>
            <person name="Sharon I."/>
            <person name="Castelle C.J."/>
            <person name="Probst A.J."/>
            <person name="Thomas B.C."/>
            <person name="Singh A."/>
            <person name="Wilkins M.J."/>
            <person name="Karaoz U."/>
            <person name="Brodie E.L."/>
            <person name="Williams K.H."/>
            <person name="Hubbard S.S."/>
            <person name="Banfield J.F."/>
        </authorList>
    </citation>
    <scope>NUCLEOTIDE SEQUENCE [LARGE SCALE GENOMIC DNA]</scope>
</reference>
<keyword evidence="1" id="KW-0812">Transmembrane</keyword>
<feature type="transmembrane region" description="Helical" evidence="1">
    <location>
        <begin position="69"/>
        <end position="94"/>
    </location>
</feature>
<accession>A0A1F6MRK2</accession>
<keyword evidence="1" id="KW-0472">Membrane</keyword>
<evidence type="ECO:0000313" key="2">
    <source>
        <dbReference type="EMBL" id="OGH74053.1"/>
    </source>
</evidence>
<comment type="caution">
    <text evidence="2">The sequence shown here is derived from an EMBL/GenBank/DDBJ whole genome shotgun (WGS) entry which is preliminary data.</text>
</comment>
<keyword evidence="1" id="KW-1133">Transmembrane helix</keyword>
<name>A0A1F6MRK2_9BACT</name>
<protein>
    <submittedName>
        <fullName evidence="2">Uncharacterized protein</fullName>
    </submittedName>
</protein>
<gene>
    <name evidence="2" type="ORF">A3C90_03055</name>
</gene>
<dbReference type="Proteomes" id="UP000177457">
    <property type="component" value="Unassembled WGS sequence"/>
</dbReference>
<sequence>MFGFVRSSYIKFAHTYMLLESILPQLPSTRLDILIFVVSIIGVVLLIYSQFVEAENRRDLIRMIGAMSLLVYSLSILNLVFIAVSLGIFIASLVEFIEIYLGYHHHTRKDVQIYEYIGKKK</sequence>
<dbReference type="STRING" id="1798683.A3C90_03055"/>